<proteinExistence type="predicted"/>
<feature type="region of interest" description="Disordered" evidence="1">
    <location>
        <begin position="506"/>
        <end position="548"/>
    </location>
</feature>
<sequence>MGLLKNQAIPSAKLEASPSSVEVLWLEINGRRETVKIGYPKKGAETITWPVVEGTKYKLTLKDGEYVAMPIKDKGKAIAVETEQPIKLDPLAVRLTQWFNFGSYAIVNDGEGWKTLKDRISPAKIWNYWNDPNTAIGLRFGKTTRYGLIDLDTTGHHHNEADLRAACEALETIGIYEPFLKQSSNSGGWHLYYGFPQDVPTFALSCAVQEVLARFGFDISPGNCEIFPNRKGWTKGDITHYNGARLPLQPGSGGALLNDDLVPYSTSIETFLDLLDESAAACDIDLLLEACAEARANYSPFAKPNGFGPHSKKGSEWRKADLATIAQPWEPSISMKRLGIIARYGVVFERLTGDDLVNFIVQTAIATPDYKKYCQHQHELTAWACRWGRCAERKYYPYEPKKQSRPTGPTNEEKTRAAMRKIADAVVDLIAGGKLPDGVKARERLLVSLTGTSKSTLWKSSYRPLWHPAHMDSVLVAATQTQQGIEAVAPDPRTITLCSYSASPPSSGVSHKACGSPPNSKKSLHPQHVLPPRRAKKTKTTQTQTQQGIQKINRFEVGEPVPISRRLAIVNQHQSQSQQRIQPPLRIVNRPVSPIADPNPNGVKPGDWVVEVHRPRALLRLESIDPDGEYCRCADVHWGGRELCLLSELNHAPPDLVAEYLPNGDRHQSKTS</sequence>
<gene>
    <name evidence="2" type="ORF">IQ217_18020</name>
</gene>
<evidence type="ECO:0008006" key="4">
    <source>
        <dbReference type="Google" id="ProtNLM"/>
    </source>
</evidence>
<reference evidence="2 3" key="1">
    <citation type="submission" date="2020-10" db="EMBL/GenBank/DDBJ databases">
        <authorList>
            <person name="Castelo-Branco R."/>
            <person name="Eusebio N."/>
            <person name="Adriana R."/>
            <person name="Vieira A."/>
            <person name="Brugerolle De Fraissinette N."/>
            <person name="Rezende De Castro R."/>
            <person name="Schneider M.P."/>
            <person name="Vasconcelos V."/>
            <person name="Leao P.N."/>
        </authorList>
    </citation>
    <scope>NUCLEOTIDE SEQUENCE [LARGE SCALE GENOMIC DNA]</scope>
    <source>
        <strain evidence="2 3">LEGE 00031</strain>
    </source>
</reference>
<evidence type="ECO:0000313" key="2">
    <source>
        <dbReference type="EMBL" id="MBE9255693.1"/>
    </source>
</evidence>
<organism evidence="2 3">
    <name type="scientific">Synechocystis salina LEGE 00031</name>
    <dbReference type="NCBI Taxonomy" id="1828736"/>
    <lineage>
        <taxon>Bacteria</taxon>
        <taxon>Bacillati</taxon>
        <taxon>Cyanobacteriota</taxon>
        <taxon>Cyanophyceae</taxon>
        <taxon>Synechococcales</taxon>
        <taxon>Merismopediaceae</taxon>
        <taxon>Synechocystis</taxon>
    </lineage>
</organism>
<name>A0ABR9VXT7_9SYNC</name>
<evidence type="ECO:0000256" key="1">
    <source>
        <dbReference type="SAM" id="MobiDB-lite"/>
    </source>
</evidence>
<dbReference type="Proteomes" id="UP000658720">
    <property type="component" value="Unassembled WGS sequence"/>
</dbReference>
<keyword evidence="3" id="KW-1185">Reference proteome</keyword>
<evidence type="ECO:0000313" key="3">
    <source>
        <dbReference type="Proteomes" id="UP000658720"/>
    </source>
</evidence>
<accession>A0ABR9VXT7</accession>
<comment type="caution">
    <text evidence="2">The sequence shown here is derived from an EMBL/GenBank/DDBJ whole genome shotgun (WGS) entry which is preliminary data.</text>
</comment>
<dbReference type="RefSeq" id="WP_194021225.1">
    <property type="nucleotide sequence ID" value="NZ_JADEVV010000081.1"/>
</dbReference>
<protein>
    <recommendedName>
        <fullName evidence="4">DNA primase/polymerase bifunctional N-terminal domain-containing protein</fullName>
    </recommendedName>
</protein>
<dbReference type="EMBL" id="JADEVV010000081">
    <property type="protein sequence ID" value="MBE9255693.1"/>
    <property type="molecule type" value="Genomic_DNA"/>
</dbReference>